<evidence type="ECO:0000259" key="2">
    <source>
        <dbReference type="Pfam" id="PF26485"/>
    </source>
</evidence>
<feature type="region of interest" description="Disordered" evidence="1">
    <location>
        <begin position="87"/>
        <end position="110"/>
    </location>
</feature>
<evidence type="ECO:0000256" key="1">
    <source>
        <dbReference type="SAM" id="MobiDB-lite"/>
    </source>
</evidence>
<evidence type="ECO:0000313" key="3">
    <source>
        <dbReference type="EMBL" id="MFD1589437.1"/>
    </source>
</evidence>
<keyword evidence="4" id="KW-1185">Reference proteome</keyword>
<sequence>MGRTNPTFRGVLQSIEERWQAYRRALRHGDKEYFDDLFEYARAHADAAGYLNRESPLLPVLFSMSLGQEKRRQELEARVADLEARVATLEADEPTDGERAGEQSAPTDRS</sequence>
<dbReference type="Proteomes" id="UP001597119">
    <property type="component" value="Unassembled WGS sequence"/>
</dbReference>
<comment type="caution">
    <text evidence="3">The sequence shown here is derived from an EMBL/GenBank/DDBJ whole genome shotgun (WGS) entry which is preliminary data.</text>
</comment>
<proteinExistence type="predicted"/>
<gene>
    <name evidence="3" type="ORF">ACFR9U_20875</name>
</gene>
<dbReference type="InterPro" id="IPR058469">
    <property type="entry name" value="DUF8156"/>
</dbReference>
<organism evidence="3 4">
    <name type="scientific">Halorientalis brevis</name>
    <dbReference type="NCBI Taxonomy" id="1126241"/>
    <lineage>
        <taxon>Archaea</taxon>
        <taxon>Methanobacteriati</taxon>
        <taxon>Methanobacteriota</taxon>
        <taxon>Stenosarchaea group</taxon>
        <taxon>Halobacteria</taxon>
        <taxon>Halobacteriales</taxon>
        <taxon>Haloarculaceae</taxon>
        <taxon>Halorientalis</taxon>
    </lineage>
</organism>
<dbReference type="RefSeq" id="WP_247381102.1">
    <property type="nucleotide sequence ID" value="NZ_JALLGV010000009.1"/>
</dbReference>
<name>A0ABD6CJJ4_9EURY</name>
<dbReference type="AlphaFoldDB" id="A0ABD6CJJ4"/>
<protein>
    <recommendedName>
        <fullName evidence="2">DUF8156 domain-containing protein</fullName>
    </recommendedName>
</protein>
<feature type="domain" description="DUF8156" evidence="2">
    <location>
        <begin position="1"/>
        <end position="95"/>
    </location>
</feature>
<dbReference type="Pfam" id="PF26485">
    <property type="entry name" value="DUF8156"/>
    <property type="match status" value="1"/>
</dbReference>
<evidence type="ECO:0000313" key="4">
    <source>
        <dbReference type="Proteomes" id="UP001597119"/>
    </source>
</evidence>
<dbReference type="EMBL" id="JBHUDJ010000015">
    <property type="protein sequence ID" value="MFD1589437.1"/>
    <property type="molecule type" value="Genomic_DNA"/>
</dbReference>
<accession>A0ABD6CJJ4</accession>
<reference evidence="3 4" key="1">
    <citation type="journal article" date="2019" name="Int. J. Syst. Evol. Microbiol.">
        <title>The Global Catalogue of Microorganisms (GCM) 10K type strain sequencing project: providing services to taxonomists for standard genome sequencing and annotation.</title>
        <authorList>
            <consortium name="The Broad Institute Genomics Platform"/>
            <consortium name="The Broad Institute Genome Sequencing Center for Infectious Disease"/>
            <person name="Wu L."/>
            <person name="Ma J."/>
        </authorList>
    </citation>
    <scope>NUCLEOTIDE SEQUENCE [LARGE SCALE GENOMIC DNA]</scope>
    <source>
        <strain evidence="3 4">CGMCC 1.12125</strain>
    </source>
</reference>